<keyword evidence="1" id="KW-0433">Leucine-rich repeat</keyword>
<accession>A0A9Q0LYZ8</accession>
<keyword evidence="4" id="KW-1133">Transmembrane helix</keyword>
<dbReference type="InterPro" id="IPR001611">
    <property type="entry name" value="Leu-rich_rpt"/>
</dbReference>
<keyword evidence="4" id="KW-0472">Membrane</keyword>
<dbReference type="Proteomes" id="UP001142055">
    <property type="component" value="Chromosome 4"/>
</dbReference>
<dbReference type="PANTHER" id="PTHR24366">
    <property type="entry name" value="IG(IMMUNOGLOBULIN) AND LRR(LEUCINE RICH REPEAT) DOMAINS"/>
    <property type="match status" value="1"/>
</dbReference>
<evidence type="ECO:0000256" key="3">
    <source>
        <dbReference type="ARBA" id="ARBA00022737"/>
    </source>
</evidence>
<dbReference type="EMBL" id="JAPWDV010000004">
    <property type="protein sequence ID" value="KAJ6215791.1"/>
    <property type="molecule type" value="Genomic_DNA"/>
</dbReference>
<sequence>MENPFELLFDKCPKEESIVPCKCRSMSHEIICGGGDISSSNTLRYIFRDASPNEHQDDDNVRNVVVKNNHNSQGPIETKRNYYHYSHLILQDTPIETIANGTFEYFTFLVITIRQHYYLTKIELNAFVPSNSVTTLLKFDSNHKLGSDGESIESLFNVIRTFTNLETLLIHRCALTHIPANAFGGLQVSLRKLRRISLIGNRIQTIHSHAFVGHLPSLRLLILNNNELDTIEPNAIKLDTDHCTPNFNYEKIYYFIDLSNNRLQSHSIADSNSILTNCSTELNLSNNSIHYLPESIYRPMFSKFMKLFLYGNDLDCSHCEMGWMLRGRYCSMFNSTLTYQSLIESSNCNQTILSFDTFREKCSSNNKMVSSEKNPMEPMVESNHDLLHCPMDTNQTNHSSTTTKFISDSYFIYLFLLFFFHLFTFF</sequence>
<dbReference type="AlphaFoldDB" id="A0A9Q0LYZ8"/>
<evidence type="ECO:0000313" key="5">
    <source>
        <dbReference type="EMBL" id="KAJ6215791.1"/>
    </source>
</evidence>
<organism evidence="5 6">
    <name type="scientific">Blomia tropicalis</name>
    <name type="common">Mite</name>
    <dbReference type="NCBI Taxonomy" id="40697"/>
    <lineage>
        <taxon>Eukaryota</taxon>
        <taxon>Metazoa</taxon>
        <taxon>Ecdysozoa</taxon>
        <taxon>Arthropoda</taxon>
        <taxon>Chelicerata</taxon>
        <taxon>Arachnida</taxon>
        <taxon>Acari</taxon>
        <taxon>Acariformes</taxon>
        <taxon>Sarcoptiformes</taxon>
        <taxon>Astigmata</taxon>
        <taxon>Glycyphagoidea</taxon>
        <taxon>Echimyopodidae</taxon>
        <taxon>Blomia</taxon>
    </lineage>
</organism>
<evidence type="ECO:0000256" key="2">
    <source>
        <dbReference type="ARBA" id="ARBA00022729"/>
    </source>
</evidence>
<dbReference type="PANTHER" id="PTHR24366:SF161">
    <property type="entry name" value="TIR DOMAIN-CONTAINING PROTEIN"/>
    <property type="match status" value="1"/>
</dbReference>
<dbReference type="SMART" id="SM00369">
    <property type="entry name" value="LRR_TYP"/>
    <property type="match status" value="4"/>
</dbReference>
<protein>
    <submittedName>
        <fullName evidence="5">Uncharacterized protein</fullName>
    </submittedName>
</protein>
<dbReference type="SUPFAM" id="SSF52058">
    <property type="entry name" value="L domain-like"/>
    <property type="match status" value="1"/>
</dbReference>
<keyword evidence="2" id="KW-0732">Signal</keyword>
<dbReference type="InterPro" id="IPR032675">
    <property type="entry name" value="LRR_dom_sf"/>
</dbReference>
<name>A0A9Q0LYZ8_BLOTA</name>
<evidence type="ECO:0000256" key="4">
    <source>
        <dbReference type="SAM" id="Phobius"/>
    </source>
</evidence>
<dbReference type="OMA" id="YFITECE"/>
<proteinExistence type="predicted"/>
<gene>
    <name evidence="5" type="ORF">RDWZM_010291</name>
</gene>
<dbReference type="Pfam" id="PF13855">
    <property type="entry name" value="LRR_8"/>
    <property type="match status" value="1"/>
</dbReference>
<dbReference type="Gene3D" id="3.80.10.10">
    <property type="entry name" value="Ribonuclease Inhibitor"/>
    <property type="match status" value="2"/>
</dbReference>
<reference evidence="5" key="1">
    <citation type="submission" date="2022-12" db="EMBL/GenBank/DDBJ databases">
        <title>Genome assemblies of Blomia tropicalis.</title>
        <authorList>
            <person name="Cui Y."/>
        </authorList>
    </citation>
    <scope>NUCLEOTIDE SEQUENCE</scope>
    <source>
        <tissue evidence="5">Adult mites</tissue>
    </source>
</reference>
<evidence type="ECO:0000256" key="1">
    <source>
        <dbReference type="ARBA" id="ARBA00022614"/>
    </source>
</evidence>
<keyword evidence="4" id="KW-0812">Transmembrane</keyword>
<keyword evidence="6" id="KW-1185">Reference proteome</keyword>
<dbReference type="InterPro" id="IPR003591">
    <property type="entry name" value="Leu-rich_rpt_typical-subtyp"/>
</dbReference>
<evidence type="ECO:0000313" key="6">
    <source>
        <dbReference type="Proteomes" id="UP001142055"/>
    </source>
</evidence>
<comment type="caution">
    <text evidence="5">The sequence shown here is derived from an EMBL/GenBank/DDBJ whole genome shotgun (WGS) entry which is preliminary data.</text>
</comment>
<keyword evidence="3" id="KW-0677">Repeat</keyword>
<feature type="transmembrane region" description="Helical" evidence="4">
    <location>
        <begin position="405"/>
        <end position="425"/>
    </location>
</feature>